<evidence type="ECO:0000313" key="3">
    <source>
        <dbReference type="EMBL" id="KAJ9169354.1"/>
    </source>
</evidence>
<gene>
    <name evidence="3" type="ORF">P3X46_017558</name>
</gene>
<feature type="transmembrane region" description="Helical" evidence="2">
    <location>
        <begin position="47"/>
        <end position="65"/>
    </location>
</feature>
<organism evidence="3 4">
    <name type="scientific">Hevea brasiliensis</name>
    <name type="common">Para rubber tree</name>
    <name type="synonym">Siphonia brasiliensis</name>
    <dbReference type="NCBI Taxonomy" id="3981"/>
    <lineage>
        <taxon>Eukaryota</taxon>
        <taxon>Viridiplantae</taxon>
        <taxon>Streptophyta</taxon>
        <taxon>Embryophyta</taxon>
        <taxon>Tracheophyta</taxon>
        <taxon>Spermatophyta</taxon>
        <taxon>Magnoliopsida</taxon>
        <taxon>eudicotyledons</taxon>
        <taxon>Gunneridae</taxon>
        <taxon>Pentapetalae</taxon>
        <taxon>rosids</taxon>
        <taxon>fabids</taxon>
        <taxon>Malpighiales</taxon>
        <taxon>Euphorbiaceae</taxon>
        <taxon>Crotonoideae</taxon>
        <taxon>Micrandreae</taxon>
        <taxon>Hevea</taxon>
    </lineage>
</organism>
<sequence>MSCRRPPLHTCGAAFMEIADKAYTNAQHLNGPLGSVTKKIARLASPACPLVYALQYYLLIIFSFLDDRIFALESVAEAIFPPSRFAFDKIDELVHVAEILPGKFDEAINNFPTVIHQIPLVDWVLLLAISCLNFFVSRLTEWGNAQEKEIVMDMNSNERSNESAVVHEESAQKTESQSLDRNEIKDGICPISVSAHYNNY</sequence>
<evidence type="ECO:0000256" key="2">
    <source>
        <dbReference type="SAM" id="Phobius"/>
    </source>
</evidence>
<dbReference type="EMBL" id="JARPOI010000010">
    <property type="protein sequence ID" value="KAJ9169354.1"/>
    <property type="molecule type" value="Genomic_DNA"/>
</dbReference>
<evidence type="ECO:0000256" key="1">
    <source>
        <dbReference type="SAM" id="MobiDB-lite"/>
    </source>
</evidence>
<accession>A0ABQ9LN00</accession>
<dbReference type="Proteomes" id="UP001174677">
    <property type="component" value="Chromosome 10"/>
</dbReference>
<proteinExistence type="predicted"/>
<dbReference type="PANTHER" id="PTHR37710">
    <property type="entry name" value="TRANSMEMBRANE PROTEIN"/>
    <property type="match status" value="1"/>
</dbReference>
<protein>
    <submittedName>
        <fullName evidence="3">Uncharacterized protein</fullName>
    </submittedName>
</protein>
<name>A0ABQ9LN00_HEVBR</name>
<keyword evidence="2" id="KW-1133">Transmembrane helix</keyword>
<comment type="caution">
    <text evidence="3">The sequence shown here is derived from an EMBL/GenBank/DDBJ whole genome shotgun (WGS) entry which is preliminary data.</text>
</comment>
<keyword evidence="4" id="KW-1185">Reference proteome</keyword>
<feature type="transmembrane region" description="Helical" evidence="2">
    <location>
        <begin position="114"/>
        <end position="136"/>
    </location>
</feature>
<dbReference type="PANTHER" id="PTHR37710:SF1">
    <property type="entry name" value="TRANSMEMBRANE PROTEIN"/>
    <property type="match status" value="1"/>
</dbReference>
<keyword evidence="2" id="KW-0812">Transmembrane</keyword>
<keyword evidence="2" id="KW-0472">Membrane</keyword>
<reference evidence="3 4" key="1">
    <citation type="journal article" date="2023" name="Plant Biotechnol. J.">
        <title>Chromosome-level wild Hevea brasiliensis genome provides new tools for genomic-assisted breeding and valuable loci to elevate rubber yield.</title>
        <authorList>
            <person name="Cheng H."/>
            <person name="Song X."/>
            <person name="Hu Y."/>
            <person name="Wu T."/>
            <person name="Yang Q."/>
            <person name="An Z."/>
            <person name="Feng S."/>
            <person name="Deng Z."/>
            <person name="Wu W."/>
            <person name="Zeng X."/>
            <person name="Tu M."/>
            <person name="Wang X."/>
            <person name="Huang H."/>
        </authorList>
    </citation>
    <scope>NUCLEOTIDE SEQUENCE [LARGE SCALE GENOMIC DNA]</scope>
    <source>
        <strain evidence="3">MT/VB/25A 57/8</strain>
    </source>
</reference>
<evidence type="ECO:0000313" key="4">
    <source>
        <dbReference type="Proteomes" id="UP001174677"/>
    </source>
</evidence>
<feature type="region of interest" description="Disordered" evidence="1">
    <location>
        <begin position="161"/>
        <end position="180"/>
    </location>
</feature>